<comment type="caution">
    <text evidence="2">The sequence shown here is derived from an EMBL/GenBank/DDBJ whole genome shotgun (WGS) entry which is preliminary data.</text>
</comment>
<dbReference type="EMBL" id="BAABME010012661">
    <property type="protein sequence ID" value="GAA0185372.1"/>
    <property type="molecule type" value="Genomic_DNA"/>
</dbReference>
<keyword evidence="1" id="KW-1133">Transmembrane helix</keyword>
<sequence length="84" mass="9139">MLIHPNSTDRAHTPPPGLRTFFVVALDNGLRFLMHPFIGEVLSMAGVGPAQIIPSMWISIIGFYSACLLASVMPSAKFFLTSFS</sequence>
<keyword evidence="1" id="KW-0472">Membrane</keyword>
<proteinExistence type="predicted"/>
<evidence type="ECO:0000313" key="2">
    <source>
        <dbReference type="EMBL" id="GAA0185372.1"/>
    </source>
</evidence>
<gene>
    <name evidence="2" type="ORF">LIER_32660</name>
</gene>
<feature type="transmembrane region" description="Helical" evidence="1">
    <location>
        <begin position="56"/>
        <end position="80"/>
    </location>
</feature>
<evidence type="ECO:0000313" key="3">
    <source>
        <dbReference type="Proteomes" id="UP001454036"/>
    </source>
</evidence>
<accession>A0AAV3RYI0</accession>
<dbReference type="AlphaFoldDB" id="A0AAV3RYI0"/>
<dbReference type="Proteomes" id="UP001454036">
    <property type="component" value="Unassembled WGS sequence"/>
</dbReference>
<protein>
    <recommendedName>
        <fullName evidence="4">MFS transporter</fullName>
    </recommendedName>
</protein>
<organism evidence="2 3">
    <name type="scientific">Lithospermum erythrorhizon</name>
    <name type="common">Purple gromwell</name>
    <name type="synonym">Lithospermum officinale var. erythrorhizon</name>
    <dbReference type="NCBI Taxonomy" id="34254"/>
    <lineage>
        <taxon>Eukaryota</taxon>
        <taxon>Viridiplantae</taxon>
        <taxon>Streptophyta</taxon>
        <taxon>Embryophyta</taxon>
        <taxon>Tracheophyta</taxon>
        <taxon>Spermatophyta</taxon>
        <taxon>Magnoliopsida</taxon>
        <taxon>eudicotyledons</taxon>
        <taxon>Gunneridae</taxon>
        <taxon>Pentapetalae</taxon>
        <taxon>asterids</taxon>
        <taxon>lamiids</taxon>
        <taxon>Boraginales</taxon>
        <taxon>Boraginaceae</taxon>
        <taxon>Boraginoideae</taxon>
        <taxon>Lithospermeae</taxon>
        <taxon>Lithospermum</taxon>
    </lineage>
</organism>
<evidence type="ECO:0008006" key="4">
    <source>
        <dbReference type="Google" id="ProtNLM"/>
    </source>
</evidence>
<keyword evidence="1" id="KW-0812">Transmembrane</keyword>
<keyword evidence="3" id="KW-1185">Reference proteome</keyword>
<evidence type="ECO:0000256" key="1">
    <source>
        <dbReference type="SAM" id="Phobius"/>
    </source>
</evidence>
<reference evidence="2 3" key="1">
    <citation type="submission" date="2024-01" db="EMBL/GenBank/DDBJ databases">
        <title>The complete chloroplast genome sequence of Lithospermum erythrorhizon: insights into the phylogenetic relationship among Boraginaceae species and the maternal lineages of purple gromwells.</title>
        <authorList>
            <person name="Okada T."/>
            <person name="Watanabe K."/>
        </authorList>
    </citation>
    <scope>NUCLEOTIDE SEQUENCE [LARGE SCALE GENOMIC DNA]</scope>
</reference>
<name>A0AAV3RYI0_LITER</name>